<dbReference type="Proteomes" id="UP000030686">
    <property type="component" value="Unassembled WGS sequence"/>
</dbReference>
<protein>
    <submittedName>
        <fullName evidence="1">Genomic scaffold, ProqFM164S01</fullName>
    </submittedName>
</protein>
<evidence type="ECO:0000313" key="1">
    <source>
        <dbReference type="EMBL" id="CDM27619.1"/>
    </source>
</evidence>
<accession>W6Q078</accession>
<gene>
    <name evidence="1" type="ORF">PROQFM164_S01g001430</name>
</gene>
<name>W6Q078_PENRF</name>
<organism evidence="1 2">
    <name type="scientific">Penicillium roqueforti (strain FM164)</name>
    <dbReference type="NCBI Taxonomy" id="1365484"/>
    <lineage>
        <taxon>Eukaryota</taxon>
        <taxon>Fungi</taxon>
        <taxon>Dikarya</taxon>
        <taxon>Ascomycota</taxon>
        <taxon>Pezizomycotina</taxon>
        <taxon>Eurotiomycetes</taxon>
        <taxon>Eurotiomycetidae</taxon>
        <taxon>Eurotiales</taxon>
        <taxon>Aspergillaceae</taxon>
        <taxon>Penicillium</taxon>
    </lineage>
</organism>
<reference evidence="1" key="1">
    <citation type="journal article" date="2014" name="Nat. Commun.">
        <title>Multiple recent horizontal transfers of a large genomic region in cheese making fungi.</title>
        <authorList>
            <person name="Cheeseman K."/>
            <person name="Ropars J."/>
            <person name="Renault P."/>
            <person name="Dupont J."/>
            <person name="Gouzy J."/>
            <person name="Branca A."/>
            <person name="Abraham A.L."/>
            <person name="Ceppi M."/>
            <person name="Conseiller E."/>
            <person name="Debuchy R."/>
            <person name="Malagnac F."/>
            <person name="Goarin A."/>
            <person name="Silar P."/>
            <person name="Lacoste S."/>
            <person name="Sallet E."/>
            <person name="Bensimon A."/>
            <person name="Giraud T."/>
            <person name="Brygoo Y."/>
        </authorList>
    </citation>
    <scope>NUCLEOTIDE SEQUENCE [LARGE SCALE GENOMIC DNA]</scope>
    <source>
        <strain evidence="1">FM164</strain>
    </source>
</reference>
<proteinExistence type="predicted"/>
<keyword evidence="2" id="KW-1185">Reference proteome</keyword>
<sequence>MRFGFSFRLQRIEVATVPFSLSPSFSIFPCVLWIGIHSGTTWGLWGGSR</sequence>
<evidence type="ECO:0000313" key="2">
    <source>
        <dbReference type="Proteomes" id="UP000030686"/>
    </source>
</evidence>
<dbReference type="EMBL" id="HG792015">
    <property type="protein sequence ID" value="CDM27619.1"/>
    <property type="molecule type" value="Genomic_DNA"/>
</dbReference>
<dbReference type="AlphaFoldDB" id="W6Q078"/>